<keyword evidence="1 5" id="KW-0732">Signal</keyword>
<evidence type="ECO:0000256" key="5">
    <source>
        <dbReference type="SAM" id="SignalP"/>
    </source>
</evidence>
<evidence type="ECO:0000256" key="2">
    <source>
        <dbReference type="ARBA" id="ARBA00022737"/>
    </source>
</evidence>
<gene>
    <name evidence="7" type="ORF">T440DRAFT_77863</name>
</gene>
<dbReference type="PANTHER" id="PTHR47254">
    <property type="entry name" value="CELL WALL MANNOPROTEIN CIS3-RELATED"/>
    <property type="match status" value="1"/>
</dbReference>
<dbReference type="AlphaFoldDB" id="A0A6A7B6C8"/>
<keyword evidence="4" id="KW-0472">Membrane</keyword>
<evidence type="ECO:0000256" key="1">
    <source>
        <dbReference type="ARBA" id="ARBA00022729"/>
    </source>
</evidence>
<dbReference type="InterPro" id="IPR051153">
    <property type="entry name" value="Yeast_CWMannoprotein_PIR"/>
</dbReference>
<dbReference type="GO" id="GO:0005199">
    <property type="term" value="F:structural constituent of cell wall"/>
    <property type="evidence" value="ECO:0007669"/>
    <property type="project" value="InterPro"/>
</dbReference>
<evidence type="ECO:0000313" key="8">
    <source>
        <dbReference type="Proteomes" id="UP000799423"/>
    </source>
</evidence>
<dbReference type="Pfam" id="PF22799">
    <property type="entry name" value="PIR1-like_C"/>
    <property type="match status" value="1"/>
</dbReference>
<evidence type="ECO:0000256" key="3">
    <source>
        <dbReference type="SAM" id="MobiDB-lite"/>
    </source>
</evidence>
<feature type="chain" id="PRO_5025557539" evidence="5">
    <location>
        <begin position="16"/>
        <end position="298"/>
    </location>
</feature>
<organism evidence="7 8">
    <name type="scientific">Plenodomus tracheiphilus IPT5</name>
    <dbReference type="NCBI Taxonomy" id="1408161"/>
    <lineage>
        <taxon>Eukaryota</taxon>
        <taxon>Fungi</taxon>
        <taxon>Dikarya</taxon>
        <taxon>Ascomycota</taxon>
        <taxon>Pezizomycotina</taxon>
        <taxon>Dothideomycetes</taxon>
        <taxon>Pleosporomycetidae</taxon>
        <taxon>Pleosporales</taxon>
        <taxon>Pleosporineae</taxon>
        <taxon>Leptosphaeriaceae</taxon>
        <taxon>Plenodomus</taxon>
    </lineage>
</organism>
<evidence type="ECO:0000259" key="6">
    <source>
        <dbReference type="Pfam" id="PF22799"/>
    </source>
</evidence>
<reference evidence="7" key="1">
    <citation type="submission" date="2020-01" db="EMBL/GenBank/DDBJ databases">
        <authorList>
            <consortium name="DOE Joint Genome Institute"/>
            <person name="Haridas S."/>
            <person name="Albert R."/>
            <person name="Binder M."/>
            <person name="Bloem J."/>
            <person name="Labutti K."/>
            <person name="Salamov A."/>
            <person name="Andreopoulos B."/>
            <person name="Baker S.E."/>
            <person name="Barry K."/>
            <person name="Bills G."/>
            <person name="Bluhm B.H."/>
            <person name="Cannon C."/>
            <person name="Castanera R."/>
            <person name="Culley D.E."/>
            <person name="Daum C."/>
            <person name="Ezra D."/>
            <person name="Gonzalez J.B."/>
            <person name="Henrissat B."/>
            <person name="Kuo A."/>
            <person name="Liang C."/>
            <person name="Lipzen A."/>
            <person name="Lutzoni F."/>
            <person name="Magnuson J."/>
            <person name="Mondo S."/>
            <person name="Nolan M."/>
            <person name="Ohm R."/>
            <person name="Pangilinan J."/>
            <person name="Park H.-J."/>
            <person name="Ramirez L."/>
            <person name="Alfaro M."/>
            <person name="Sun H."/>
            <person name="Tritt A."/>
            <person name="Yoshinaga Y."/>
            <person name="Zwiers L.-H."/>
            <person name="Turgeon B.G."/>
            <person name="Goodwin S.B."/>
            <person name="Spatafora J.W."/>
            <person name="Crous P.W."/>
            <person name="Grigoriev I.V."/>
        </authorList>
    </citation>
    <scope>NUCLEOTIDE SEQUENCE</scope>
    <source>
        <strain evidence="7">IPT5</strain>
    </source>
</reference>
<dbReference type="EMBL" id="MU006304">
    <property type="protein sequence ID" value="KAF2851031.1"/>
    <property type="molecule type" value="Genomic_DNA"/>
</dbReference>
<protein>
    <submittedName>
        <fullName evidence="7">Covalently-linked cell wall protein-like protein</fullName>
    </submittedName>
</protein>
<dbReference type="PANTHER" id="PTHR47254:SF2">
    <property type="entry name" value="COVALENTLY-LINKED CELL WALL PROTEIN"/>
    <property type="match status" value="1"/>
</dbReference>
<sequence>MKSFVALSLAAAAVALPQTSSPEGCASSSSGSFQVSTVNVTSSAKRSIEARQLAGTLTITLTDGELKDQAGRIGYIASNYQFQFDNPVQAGARETSGFSLCGNQSLALGGSTIFYQCLSGDFYNLYSQSTGAQCNQIHIQAVNAPSGGASQLPDGQPQASGAVSQISDGQPQATSAGPAISQISDGQPQAPTGAVSQISDGQVQAPTATAVISQISDGQPQAPTGVVSQISDGQVQAPTATAVISQISDGQPQAPVATGNVTGNATTPPIPDFTGAAATSFASIGALAAGLVGLFAML</sequence>
<dbReference type="PROSITE" id="PS50256">
    <property type="entry name" value="PIR_REPEAT_2"/>
    <property type="match status" value="4"/>
</dbReference>
<keyword evidence="4" id="KW-1133">Transmembrane helix</keyword>
<evidence type="ECO:0000256" key="4">
    <source>
        <dbReference type="SAM" id="Phobius"/>
    </source>
</evidence>
<feature type="compositionally biased region" description="Polar residues" evidence="3">
    <location>
        <begin position="157"/>
        <end position="200"/>
    </location>
</feature>
<keyword evidence="4" id="KW-0812">Transmembrane</keyword>
<dbReference type="OrthoDB" id="5415592at2759"/>
<accession>A0A6A7B6C8</accession>
<feature type="signal peptide" evidence="5">
    <location>
        <begin position="1"/>
        <end position="15"/>
    </location>
</feature>
<dbReference type="GO" id="GO:0009277">
    <property type="term" value="C:fungal-type cell wall"/>
    <property type="evidence" value="ECO:0007669"/>
    <property type="project" value="TreeGrafter"/>
</dbReference>
<feature type="domain" description="Cell wall mannoprotein PIR1-like C-terminal" evidence="6">
    <location>
        <begin position="64"/>
        <end position="137"/>
    </location>
</feature>
<keyword evidence="2" id="KW-0677">Repeat</keyword>
<name>A0A6A7B6C8_9PLEO</name>
<dbReference type="GO" id="GO:0031505">
    <property type="term" value="P:fungal-type cell wall organization"/>
    <property type="evidence" value="ECO:0007669"/>
    <property type="project" value="TreeGrafter"/>
</dbReference>
<dbReference type="InterPro" id="IPR054508">
    <property type="entry name" value="PIR1-like_C"/>
</dbReference>
<dbReference type="InterPro" id="IPR000420">
    <property type="entry name" value="Yeast_PIR_rpt"/>
</dbReference>
<dbReference type="Pfam" id="PF00399">
    <property type="entry name" value="PIR"/>
    <property type="match status" value="6"/>
</dbReference>
<evidence type="ECO:0000313" key="7">
    <source>
        <dbReference type="EMBL" id="KAF2851031.1"/>
    </source>
</evidence>
<keyword evidence="8" id="KW-1185">Reference proteome</keyword>
<dbReference type="Proteomes" id="UP000799423">
    <property type="component" value="Unassembled WGS sequence"/>
</dbReference>
<feature type="region of interest" description="Disordered" evidence="3">
    <location>
        <begin position="145"/>
        <end position="200"/>
    </location>
</feature>
<proteinExistence type="predicted"/>
<feature type="transmembrane region" description="Helical" evidence="4">
    <location>
        <begin position="276"/>
        <end position="297"/>
    </location>
</feature>